<dbReference type="EMBL" id="CAJRAY010000083">
    <property type="protein sequence ID" value="CAG5091598.1"/>
    <property type="molecule type" value="Genomic_DNA"/>
</dbReference>
<organism evidence="1">
    <name type="scientific">Thermobacillus xylanilyticus</name>
    <dbReference type="NCBI Taxonomy" id="76633"/>
    <lineage>
        <taxon>Bacteria</taxon>
        <taxon>Bacillati</taxon>
        <taxon>Bacillota</taxon>
        <taxon>Bacilli</taxon>
        <taxon>Bacillales</taxon>
        <taxon>Paenibacillaceae</taxon>
        <taxon>Thermobacillus</taxon>
    </lineage>
</organism>
<dbReference type="InterPro" id="IPR050583">
    <property type="entry name" value="Mycobacterial_A85_antigen"/>
</dbReference>
<proteinExistence type="predicted"/>
<dbReference type="EMBL" id="GU592999">
    <property type="protein sequence ID" value="ADK73591.1"/>
    <property type="molecule type" value="Genomic_DNA"/>
</dbReference>
<evidence type="ECO:0000313" key="3">
    <source>
        <dbReference type="Proteomes" id="UP000681526"/>
    </source>
</evidence>
<dbReference type="SMR" id="F2VPD7"/>
<evidence type="ECO:0000313" key="1">
    <source>
        <dbReference type="EMBL" id="ADK73591.1"/>
    </source>
</evidence>
<dbReference type="RefSeq" id="WP_213485653.1">
    <property type="nucleotide sequence ID" value="NZ_CAJRAY010000083.1"/>
</dbReference>
<dbReference type="GO" id="GO:0030600">
    <property type="term" value="F:feruloyl esterase activity"/>
    <property type="evidence" value="ECO:0007669"/>
    <property type="project" value="UniProtKB-EC"/>
</dbReference>
<dbReference type="Gene3D" id="3.40.50.1820">
    <property type="entry name" value="alpha/beta hydrolase"/>
    <property type="match status" value="1"/>
</dbReference>
<protein>
    <submittedName>
        <fullName evidence="1 2">Feruloyl-esterase</fullName>
        <ecNumber evidence="2">3.1.1.73</ecNumber>
    </submittedName>
</protein>
<dbReference type="InterPro" id="IPR029058">
    <property type="entry name" value="AB_hydrolase_fold"/>
</dbReference>
<dbReference type="SUPFAM" id="SSF53474">
    <property type="entry name" value="alpha/beta-Hydrolases"/>
    <property type="match status" value="1"/>
</dbReference>
<accession>F2VPD7</accession>
<dbReference type="PANTHER" id="PTHR48098:SF1">
    <property type="entry name" value="DIACYLGLYCEROL ACYLTRANSFERASE_MYCOLYLTRANSFERASE AG85A"/>
    <property type="match status" value="1"/>
</dbReference>
<reference evidence="1" key="1">
    <citation type="journal article" date="2011" name="Appl. Microbiol. Biotechnol.">
        <title>A thermostable feruloyl-esterase from the hemicellulolytic bacterium Thermobacillus xylanilyticus releases phenolic acids from non-pretreated plant cell walls.</title>
        <authorList>
            <person name="Rakotoarivonina H."/>
            <person name="Hermant B."/>
            <person name="Chabbert B."/>
            <person name="Touzel J.P."/>
            <person name="Remond C."/>
        </authorList>
    </citation>
    <scope>NUCLEOTIDE SEQUENCE</scope>
    <source>
        <strain evidence="1">XE</strain>
    </source>
</reference>
<dbReference type="GO" id="GO:0016747">
    <property type="term" value="F:acyltransferase activity, transferring groups other than amino-acyl groups"/>
    <property type="evidence" value="ECO:0007669"/>
    <property type="project" value="TreeGrafter"/>
</dbReference>
<dbReference type="Pfam" id="PF00756">
    <property type="entry name" value="Esterase"/>
    <property type="match status" value="1"/>
</dbReference>
<dbReference type="Proteomes" id="UP000681526">
    <property type="component" value="Unassembled WGS sequence"/>
</dbReference>
<sequence>MEVRQVMDIPAGALRAAAKEHQGTLTEVSYPVRNYINASRQLVTDVRADAAETGRETVRGEAIVKTCNVYLPSGYDREPGRRYNVLYLLHGVGGDEYEWLRGSGEADGRHAICNLLDHLIAEGEIEPLIAVFPNGRSAHDYADRSFNAEGTNLLGFYYFDYELRYDLIPFIESKYRTYADIADTSSAGISASRRHRAIAGLSMGGMQVLNLVIGGWRCDSVAYTENRHNWRNGLDTTVRAPGMTDLFAYAGAFSNAPTSSGGRVLGESLGSSAFRLDLLYMTCGDRDEISFPVYNDAIEGLAEAAGDKLGGLRQVVIPGGVHDFGVWNHGAYNFARLAFR</sequence>
<dbReference type="EC" id="3.1.1.73" evidence="2"/>
<dbReference type="AlphaFoldDB" id="F2VPD7"/>
<gene>
    <name evidence="2" type="primary">tx-est1</name>
    <name evidence="2" type="ORF">TXXE_15900</name>
</gene>
<dbReference type="PANTHER" id="PTHR48098">
    <property type="entry name" value="ENTEROCHELIN ESTERASE-RELATED"/>
    <property type="match status" value="1"/>
</dbReference>
<dbReference type="ESTHER" id="thexy-f2vpd7">
    <property type="family name" value="A85-Feruloyl-Esterase"/>
</dbReference>
<keyword evidence="2" id="KW-0378">Hydrolase</keyword>
<dbReference type="InterPro" id="IPR000801">
    <property type="entry name" value="Esterase-like"/>
</dbReference>
<evidence type="ECO:0000313" key="2">
    <source>
        <dbReference type="EMBL" id="CAG5091598.1"/>
    </source>
</evidence>
<reference evidence="2 3" key="2">
    <citation type="submission" date="2021-04" db="EMBL/GenBank/DDBJ databases">
        <authorList>
            <person name="Rakotoarivonina H."/>
        </authorList>
    </citation>
    <scope>NUCLEOTIDE SEQUENCE [LARGE SCALE GENOMIC DNA]</scope>
    <source>
        <strain evidence="2 3">XE</strain>
    </source>
</reference>
<name>F2VPD7_THEXY</name>
<keyword evidence="3" id="KW-1185">Reference proteome</keyword>